<reference evidence="1" key="1">
    <citation type="submission" date="2023-04" db="EMBL/GenBank/DDBJ databases">
        <title>A chromosome-level genome assembly of the parasitoid wasp Eretmocerus hayati.</title>
        <authorList>
            <person name="Zhong Y."/>
            <person name="Liu S."/>
            <person name="Liu Y."/>
        </authorList>
    </citation>
    <scope>NUCLEOTIDE SEQUENCE</scope>
    <source>
        <strain evidence="1">ZJU_SS_LIU_2023</strain>
    </source>
</reference>
<protein>
    <submittedName>
        <fullName evidence="1">Uncharacterized protein</fullName>
    </submittedName>
</protein>
<sequence>MSKVMGRSNSDEICGLIDCEPPFGSYLCGKYKRSFAYTTLKDRLPVILTQIIDTLSRTKESIAEKYGESALEDVKQITGAISKLKNELVTNKILNSTQTQLDKAWQDKLSELDSQQSEPHKWYDSIWLICECYMYRRVAQEFMNSNLLKSYDPFEIQKQEAYFKSKESIAQLSRYTTNLTKINDLDPKDLQRLIKLDLWGNKCDLSLSSGVVSAQESYLELLQSLDQDILADDSELICKHLCKKCTDQSNDDIIDIVLDNSGYELFSDFCLAVFLTQKKIAKTIRFYVKQYPWFISDVTVNDFHWLIEEMLRSDNEDIKIFGGHCQGNLKNGSWRIEEEAFWTQPYDFSEMSSVDTVLYSKLSQAKLVIFKGDLNYRKLLGDINWEYTTEYSRALRGFTPTNLLSLRTIKADLCVGLPEGKAESLKKEIPNWMETGRFGLIQTYFSQKC</sequence>
<dbReference type="Proteomes" id="UP001239111">
    <property type="component" value="Chromosome 2"/>
</dbReference>
<comment type="caution">
    <text evidence="1">The sequence shown here is derived from an EMBL/GenBank/DDBJ whole genome shotgun (WGS) entry which is preliminary data.</text>
</comment>
<evidence type="ECO:0000313" key="2">
    <source>
        <dbReference type="Proteomes" id="UP001239111"/>
    </source>
</evidence>
<name>A0ACC2PA23_9HYME</name>
<organism evidence="1 2">
    <name type="scientific">Eretmocerus hayati</name>
    <dbReference type="NCBI Taxonomy" id="131215"/>
    <lineage>
        <taxon>Eukaryota</taxon>
        <taxon>Metazoa</taxon>
        <taxon>Ecdysozoa</taxon>
        <taxon>Arthropoda</taxon>
        <taxon>Hexapoda</taxon>
        <taxon>Insecta</taxon>
        <taxon>Pterygota</taxon>
        <taxon>Neoptera</taxon>
        <taxon>Endopterygota</taxon>
        <taxon>Hymenoptera</taxon>
        <taxon>Apocrita</taxon>
        <taxon>Proctotrupomorpha</taxon>
        <taxon>Chalcidoidea</taxon>
        <taxon>Aphelinidae</taxon>
        <taxon>Aphelininae</taxon>
        <taxon>Eretmocerus</taxon>
    </lineage>
</organism>
<gene>
    <name evidence="1" type="ORF">QAD02_015493</name>
</gene>
<keyword evidence="2" id="KW-1185">Reference proteome</keyword>
<accession>A0ACC2PA23</accession>
<proteinExistence type="predicted"/>
<dbReference type="EMBL" id="CM056742">
    <property type="protein sequence ID" value="KAJ8679706.1"/>
    <property type="molecule type" value="Genomic_DNA"/>
</dbReference>
<evidence type="ECO:0000313" key="1">
    <source>
        <dbReference type="EMBL" id="KAJ8679706.1"/>
    </source>
</evidence>